<comment type="caution">
    <text evidence="2">The sequence shown here is derived from an EMBL/GenBank/DDBJ whole genome shotgun (WGS) entry which is preliminary data.</text>
</comment>
<name>A0A2T0FDY9_9ASCO</name>
<dbReference type="CDD" id="cd06257">
    <property type="entry name" value="DnaJ"/>
    <property type="match status" value="1"/>
</dbReference>
<accession>A0A2T0FDY9</accession>
<protein>
    <submittedName>
        <fullName evidence="2">Chaperone protein DnaJ</fullName>
    </submittedName>
</protein>
<gene>
    <name evidence="2" type="ORF">B9G98_00797</name>
</gene>
<dbReference type="PROSITE" id="PS50076">
    <property type="entry name" value="DNAJ_2"/>
    <property type="match status" value="1"/>
</dbReference>
<organism evidence="2 3">
    <name type="scientific">Wickerhamiella sorbophila</name>
    <dbReference type="NCBI Taxonomy" id="45607"/>
    <lineage>
        <taxon>Eukaryota</taxon>
        <taxon>Fungi</taxon>
        <taxon>Dikarya</taxon>
        <taxon>Ascomycota</taxon>
        <taxon>Saccharomycotina</taxon>
        <taxon>Dipodascomycetes</taxon>
        <taxon>Dipodascales</taxon>
        <taxon>Trichomonascaceae</taxon>
        <taxon>Wickerhamiella</taxon>
    </lineage>
</organism>
<dbReference type="EMBL" id="NDIQ01000001">
    <property type="protein sequence ID" value="PRT53177.1"/>
    <property type="molecule type" value="Genomic_DNA"/>
</dbReference>
<keyword evidence="3" id="KW-1185">Reference proteome</keyword>
<dbReference type="Gene3D" id="1.10.287.110">
    <property type="entry name" value="DnaJ domain"/>
    <property type="match status" value="1"/>
</dbReference>
<feature type="domain" description="J" evidence="1">
    <location>
        <begin position="28"/>
        <end position="90"/>
    </location>
</feature>
<dbReference type="GeneID" id="36514546"/>
<dbReference type="STRING" id="45607.A0A2T0FDY9"/>
<sequence length="283" mass="31396">MFLNVAFVAWTPLKQVLSNPNPFDSKRGAYSLLKVYPSASQKLISKSYRIISSNTHPDKATGDHETHVLISTANSVLKDEKLRFMYDRIGSGALKATDSTITDFLTAQIVSFSLGYLTKLGAMFPTLLFTRPAKEIFMLNFAATVLAGAAQTMLLTRSQGHVFEIPIFQWLRLVDLALGSFLTVCRWFLVAPADPVTVQAHRTAQLANDYALLLSGTVLQTSRPFKQDAKTDAKAKAALKSKILETYRLGDPKTMQLYVNAFQELQTQPQDLNSRTGSEPEEL</sequence>
<proteinExistence type="predicted"/>
<dbReference type="SUPFAM" id="SSF46565">
    <property type="entry name" value="Chaperone J-domain"/>
    <property type="match status" value="1"/>
</dbReference>
<evidence type="ECO:0000313" key="2">
    <source>
        <dbReference type="EMBL" id="PRT53177.1"/>
    </source>
</evidence>
<reference evidence="2 3" key="1">
    <citation type="submission" date="2017-04" db="EMBL/GenBank/DDBJ databases">
        <title>Genome sequencing of [Candida] sorbophila.</title>
        <authorList>
            <person name="Ahn J.O."/>
        </authorList>
    </citation>
    <scope>NUCLEOTIDE SEQUENCE [LARGE SCALE GENOMIC DNA]</scope>
    <source>
        <strain evidence="2 3">DS02</strain>
    </source>
</reference>
<dbReference type="SMART" id="SM00271">
    <property type="entry name" value="DnaJ"/>
    <property type="match status" value="1"/>
</dbReference>
<dbReference type="Pfam" id="PF00226">
    <property type="entry name" value="DnaJ"/>
    <property type="match status" value="1"/>
</dbReference>
<dbReference type="InterPro" id="IPR036869">
    <property type="entry name" value="J_dom_sf"/>
</dbReference>
<dbReference type="Proteomes" id="UP000238350">
    <property type="component" value="Unassembled WGS sequence"/>
</dbReference>
<dbReference type="OrthoDB" id="436519at2759"/>
<dbReference type="InterPro" id="IPR001623">
    <property type="entry name" value="DnaJ_domain"/>
</dbReference>
<dbReference type="RefSeq" id="XP_024663123.1">
    <property type="nucleotide sequence ID" value="XM_024807355.1"/>
</dbReference>
<evidence type="ECO:0000259" key="1">
    <source>
        <dbReference type="PROSITE" id="PS50076"/>
    </source>
</evidence>
<evidence type="ECO:0000313" key="3">
    <source>
        <dbReference type="Proteomes" id="UP000238350"/>
    </source>
</evidence>
<dbReference type="AlphaFoldDB" id="A0A2T0FDY9"/>